<organism evidence="2 3">
    <name type="scientific">Lates japonicus</name>
    <name type="common">Japanese lates</name>
    <dbReference type="NCBI Taxonomy" id="270547"/>
    <lineage>
        <taxon>Eukaryota</taxon>
        <taxon>Metazoa</taxon>
        <taxon>Chordata</taxon>
        <taxon>Craniata</taxon>
        <taxon>Vertebrata</taxon>
        <taxon>Euteleostomi</taxon>
        <taxon>Actinopterygii</taxon>
        <taxon>Neopterygii</taxon>
        <taxon>Teleostei</taxon>
        <taxon>Neoteleostei</taxon>
        <taxon>Acanthomorphata</taxon>
        <taxon>Carangaria</taxon>
        <taxon>Carangaria incertae sedis</taxon>
        <taxon>Centropomidae</taxon>
        <taxon>Lates</taxon>
    </lineage>
</organism>
<protein>
    <submittedName>
        <fullName evidence="2">Synaptotagmin-3</fullName>
    </submittedName>
</protein>
<reference evidence="2" key="1">
    <citation type="submission" date="2022-08" db="EMBL/GenBank/DDBJ databases">
        <title>Genome sequencing of akame (Lates japonicus).</title>
        <authorList>
            <person name="Hashiguchi Y."/>
            <person name="Takahashi H."/>
        </authorList>
    </citation>
    <scope>NUCLEOTIDE SEQUENCE</scope>
    <source>
        <strain evidence="2">Kochi</strain>
    </source>
</reference>
<gene>
    <name evidence="2" type="ORF">AKAME5_002866500</name>
</gene>
<dbReference type="AlphaFoldDB" id="A0AAD3MNF1"/>
<dbReference type="Proteomes" id="UP001279410">
    <property type="component" value="Unassembled WGS sequence"/>
</dbReference>
<proteinExistence type="predicted"/>
<feature type="region of interest" description="Disordered" evidence="1">
    <location>
        <begin position="45"/>
        <end position="66"/>
    </location>
</feature>
<sequence>MAVQSVVVFILAQRYSQQQVTTCQYPSARKLADPEKEQVTSIGQIKPSCTDPRATRRRQQGDTRGKISFLPATPQTVLTPIKTVIIISPAPDFPFFPLICE</sequence>
<evidence type="ECO:0000313" key="3">
    <source>
        <dbReference type="Proteomes" id="UP001279410"/>
    </source>
</evidence>
<name>A0AAD3MNF1_LATJO</name>
<comment type="caution">
    <text evidence="2">The sequence shown here is derived from an EMBL/GenBank/DDBJ whole genome shotgun (WGS) entry which is preliminary data.</text>
</comment>
<dbReference type="EMBL" id="BRZM01004347">
    <property type="protein sequence ID" value="GLD56539.1"/>
    <property type="molecule type" value="Genomic_DNA"/>
</dbReference>
<evidence type="ECO:0000313" key="2">
    <source>
        <dbReference type="EMBL" id="GLD56539.1"/>
    </source>
</evidence>
<evidence type="ECO:0000256" key="1">
    <source>
        <dbReference type="SAM" id="MobiDB-lite"/>
    </source>
</evidence>
<keyword evidence="3" id="KW-1185">Reference proteome</keyword>
<accession>A0AAD3MNF1</accession>